<name>A0AB34I4V2_ESCRO</name>
<dbReference type="Proteomes" id="UP001159641">
    <property type="component" value="Unassembled WGS sequence"/>
</dbReference>
<evidence type="ECO:0000313" key="3">
    <source>
        <dbReference type="Proteomes" id="UP001159641"/>
    </source>
</evidence>
<reference evidence="2 3" key="1">
    <citation type="submission" date="2022-11" db="EMBL/GenBank/DDBJ databases">
        <title>Whole genome sequence of Eschrichtius robustus ER-17-0199.</title>
        <authorList>
            <person name="Bruniche-Olsen A."/>
            <person name="Black A.N."/>
            <person name="Fields C.J."/>
            <person name="Walden K."/>
            <person name="Dewoody J.A."/>
        </authorList>
    </citation>
    <scope>NUCLEOTIDE SEQUENCE [LARGE SCALE GENOMIC DNA]</scope>
    <source>
        <strain evidence="2">ER-17-0199</strain>
        <tissue evidence="2">Blubber</tissue>
    </source>
</reference>
<keyword evidence="1" id="KW-0732">Signal</keyword>
<gene>
    <name evidence="2" type="ORF">J1605_016402</name>
</gene>
<dbReference type="AlphaFoldDB" id="A0AB34I4V2"/>
<accession>A0AB34I4V2</accession>
<dbReference type="EMBL" id="JAIQCJ010000020">
    <property type="protein sequence ID" value="KAJ8798599.1"/>
    <property type="molecule type" value="Genomic_DNA"/>
</dbReference>
<evidence type="ECO:0000256" key="1">
    <source>
        <dbReference type="SAM" id="SignalP"/>
    </source>
</evidence>
<evidence type="ECO:0000313" key="2">
    <source>
        <dbReference type="EMBL" id="KAJ8798599.1"/>
    </source>
</evidence>
<keyword evidence="3" id="KW-1185">Reference proteome</keyword>
<proteinExistence type="predicted"/>
<sequence length="72" mass="8116">MSQEPRTYSLLLFLFLSHGVASHGVPDSRQALLDLIQFQSSHVWTADLSRRVLAYLNSRNVAFTIPSLQVCI</sequence>
<comment type="caution">
    <text evidence="2">The sequence shown here is derived from an EMBL/GenBank/DDBJ whole genome shotgun (WGS) entry which is preliminary data.</text>
</comment>
<feature type="chain" id="PRO_5044274086" evidence="1">
    <location>
        <begin position="23"/>
        <end position="72"/>
    </location>
</feature>
<feature type="signal peptide" evidence="1">
    <location>
        <begin position="1"/>
        <end position="22"/>
    </location>
</feature>
<organism evidence="2 3">
    <name type="scientific">Eschrichtius robustus</name>
    <name type="common">California gray whale</name>
    <name type="synonym">Eschrichtius gibbosus</name>
    <dbReference type="NCBI Taxonomy" id="9764"/>
    <lineage>
        <taxon>Eukaryota</taxon>
        <taxon>Metazoa</taxon>
        <taxon>Chordata</taxon>
        <taxon>Craniata</taxon>
        <taxon>Vertebrata</taxon>
        <taxon>Euteleostomi</taxon>
        <taxon>Mammalia</taxon>
        <taxon>Eutheria</taxon>
        <taxon>Laurasiatheria</taxon>
        <taxon>Artiodactyla</taxon>
        <taxon>Whippomorpha</taxon>
        <taxon>Cetacea</taxon>
        <taxon>Mysticeti</taxon>
        <taxon>Eschrichtiidae</taxon>
        <taxon>Eschrichtius</taxon>
    </lineage>
</organism>
<protein>
    <submittedName>
        <fullName evidence="2">Uncharacterized protein</fullName>
    </submittedName>
</protein>